<dbReference type="SUPFAM" id="SSF52540">
    <property type="entry name" value="P-loop containing nucleoside triphosphate hydrolases"/>
    <property type="match status" value="1"/>
</dbReference>
<dbReference type="Proteomes" id="UP000007875">
    <property type="component" value="Unassembled WGS sequence"/>
</dbReference>
<keyword evidence="2" id="KW-0067">ATP-binding</keyword>
<dbReference type="GO" id="GO:0003777">
    <property type="term" value="F:microtubule motor activity"/>
    <property type="evidence" value="ECO:0007669"/>
    <property type="project" value="InterPro"/>
</dbReference>
<sequence length="246" mass="27104">MTIKTLAIVPEQSGVKIAKNKIEIEKGKSFKYDAVYTNDTGLNLIYSDRFSSLTASAAIGINESFMQFTDGPDRSDIFRTTNSKVGFLEVAMKEIFQKFQPKHGKPEHIISVSMAQVTQSGELKDLGNPHDRPLSLKQNASYGTYIQGLSQIVCGVYQDVVRFYEDGCQLLSALKLSPILSMLVVRISNKPGGAADKGTISTFKFVNVFTEQRNFESVQDFLSSVAQKKGKVPEKVVASSNAMQLL</sequence>
<dbReference type="GO" id="GO:0008017">
    <property type="term" value="F:microtubule binding"/>
    <property type="evidence" value="ECO:0007669"/>
    <property type="project" value="InterPro"/>
</dbReference>
<accession>H2Z1U9</accession>
<dbReference type="Gene3D" id="3.40.850.10">
    <property type="entry name" value="Kinesin motor domain"/>
    <property type="match status" value="1"/>
</dbReference>
<dbReference type="HOGENOM" id="CLU_1131214_0_0_1"/>
<protein>
    <recommendedName>
        <fullName evidence="3">Kinesin motor domain-containing protein</fullName>
    </recommendedName>
</protein>
<dbReference type="STRING" id="51511.ENSCSAVP00000011561"/>
<evidence type="ECO:0000259" key="3">
    <source>
        <dbReference type="Pfam" id="PF00225"/>
    </source>
</evidence>
<dbReference type="InterPro" id="IPR036961">
    <property type="entry name" value="Kinesin_motor_dom_sf"/>
</dbReference>
<dbReference type="InParanoid" id="H2Z1U9"/>
<name>H2Z1U9_CIOSA</name>
<keyword evidence="1" id="KW-0547">Nucleotide-binding</keyword>
<reference evidence="4" key="2">
    <citation type="submission" date="2025-08" db="UniProtKB">
        <authorList>
            <consortium name="Ensembl"/>
        </authorList>
    </citation>
    <scope>IDENTIFICATION</scope>
</reference>
<evidence type="ECO:0000256" key="1">
    <source>
        <dbReference type="ARBA" id="ARBA00022741"/>
    </source>
</evidence>
<reference evidence="5" key="1">
    <citation type="submission" date="2003-08" db="EMBL/GenBank/DDBJ databases">
        <authorList>
            <person name="Birren B."/>
            <person name="Nusbaum C."/>
            <person name="Abebe A."/>
            <person name="Abouelleil A."/>
            <person name="Adekoya E."/>
            <person name="Ait-zahra M."/>
            <person name="Allen N."/>
            <person name="Allen T."/>
            <person name="An P."/>
            <person name="Anderson M."/>
            <person name="Anderson S."/>
            <person name="Arachchi H."/>
            <person name="Armbruster J."/>
            <person name="Bachantsang P."/>
            <person name="Baldwin J."/>
            <person name="Barry A."/>
            <person name="Bayul T."/>
            <person name="Blitshsteyn B."/>
            <person name="Bloom T."/>
            <person name="Blye J."/>
            <person name="Boguslavskiy L."/>
            <person name="Borowsky M."/>
            <person name="Boukhgalter B."/>
            <person name="Brunache A."/>
            <person name="Butler J."/>
            <person name="Calixte N."/>
            <person name="Calvo S."/>
            <person name="Camarata J."/>
            <person name="Campo K."/>
            <person name="Chang J."/>
            <person name="Cheshatsang Y."/>
            <person name="Citroen M."/>
            <person name="Collymore A."/>
            <person name="Considine T."/>
            <person name="Cook A."/>
            <person name="Cooke P."/>
            <person name="Corum B."/>
            <person name="Cuomo C."/>
            <person name="David R."/>
            <person name="Dawoe T."/>
            <person name="Degray S."/>
            <person name="Dodge S."/>
            <person name="Dooley K."/>
            <person name="Dorje P."/>
            <person name="Dorjee K."/>
            <person name="Dorris L."/>
            <person name="Duffey N."/>
            <person name="Dupes A."/>
            <person name="Elkins T."/>
            <person name="Engels R."/>
            <person name="Erickson J."/>
            <person name="Farina A."/>
            <person name="Faro S."/>
            <person name="Ferreira P."/>
            <person name="Fischer H."/>
            <person name="Fitzgerald M."/>
            <person name="Foley K."/>
            <person name="Gage D."/>
            <person name="Galagan J."/>
            <person name="Gearin G."/>
            <person name="Gnerre S."/>
            <person name="Gnirke A."/>
            <person name="Goyette A."/>
            <person name="Graham J."/>
            <person name="Grandbois E."/>
            <person name="Gyaltsen K."/>
            <person name="Hafez N."/>
            <person name="Hagopian D."/>
            <person name="Hagos B."/>
            <person name="Hall J."/>
            <person name="Hatcher B."/>
            <person name="Heller A."/>
            <person name="Higgins H."/>
            <person name="Honan T."/>
            <person name="Horn A."/>
            <person name="Houde N."/>
            <person name="Hughes L."/>
            <person name="Hulme W."/>
            <person name="Husby E."/>
            <person name="Iliev I."/>
            <person name="Jaffe D."/>
            <person name="Jones C."/>
            <person name="Kamal M."/>
            <person name="Kamat A."/>
            <person name="Kamvysselis M."/>
            <person name="Karlsson E."/>
            <person name="Kells C."/>
            <person name="Kieu A."/>
            <person name="Kisner P."/>
            <person name="Kodira C."/>
            <person name="Kulbokas E."/>
            <person name="Labutti K."/>
            <person name="Lama D."/>
            <person name="Landers T."/>
            <person name="Leger J."/>
            <person name="Levine S."/>
            <person name="Lewis D."/>
            <person name="Lewis T."/>
            <person name="Lindblad-toh K."/>
            <person name="Liu X."/>
            <person name="Lokyitsang T."/>
            <person name="Lokyitsang Y."/>
            <person name="Lucien O."/>
            <person name="Lui A."/>
            <person name="Ma L.J."/>
            <person name="Mabbitt R."/>
            <person name="Macdonald J."/>
            <person name="Maclean C."/>
            <person name="Major J."/>
            <person name="Manning J."/>
            <person name="Marabella R."/>
            <person name="Maru K."/>
            <person name="Matthews C."/>
            <person name="Mauceli E."/>
            <person name="Mccarthy M."/>
            <person name="Mcdonough S."/>
            <person name="Mcghee T."/>
            <person name="Meldrim J."/>
            <person name="Meneus L."/>
            <person name="Mesirov J."/>
            <person name="Mihalev A."/>
            <person name="Mihova T."/>
            <person name="Mikkelsen T."/>
            <person name="Mlenga V."/>
            <person name="Moru K."/>
            <person name="Mozes J."/>
            <person name="Mulrain L."/>
            <person name="Munson G."/>
            <person name="Naylor J."/>
            <person name="Newes C."/>
            <person name="Nguyen C."/>
            <person name="Nguyen N."/>
            <person name="Nguyen T."/>
            <person name="Nicol R."/>
            <person name="Nielsen C."/>
            <person name="Nizzari M."/>
            <person name="Norbu C."/>
            <person name="Norbu N."/>
            <person name="O'donnell P."/>
            <person name="Okoawo O."/>
            <person name="O'leary S."/>
            <person name="Omotosho B."/>
            <person name="O'neill K."/>
            <person name="Osman S."/>
            <person name="Parker S."/>
            <person name="Perrin D."/>
            <person name="Phunkhang P."/>
            <person name="Piqani B."/>
            <person name="Purcell S."/>
            <person name="Rachupka T."/>
            <person name="Ramasamy U."/>
            <person name="Rameau R."/>
            <person name="Ray V."/>
            <person name="Raymond C."/>
            <person name="Retta R."/>
            <person name="Richardson S."/>
            <person name="Rise C."/>
            <person name="Rodriguez J."/>
            <person name="Rogers J."/>
            <person name="Rogov P."/>
            <person name="Rutman M."/>
            <person name="Schupbach R."/>
            <person name="Seaman C."/>
            <person name="Settipalli S."/>
            <person name="Sharpe T."/>
            <person name="Sheridan J."/>
            <person name="Sherpa N."/>
            <person name="Shi J."/>
            <person name="Smirnov S."/>
            <person name="Smith C."/>
            <person name="Sougnez C."/>
            <person name="Spencer B."/>
            <person name="Stalker J."/>
            <person name="Stange-thomann N."/>
            <person name="Stavropoulos S."/>
            <person name="Stetson K."/>
            <person name="Stone C."/>
            <person name="Stone S."/>
            <person name="Stubbs M."/>
            <person name="Talamas J."/>
            <person name="Tchuinga P."/>
            <person name="Tenzing P."/>
            <person name="Tesfaye S."/>
            <person name="Theodore J."/>
            <person name="Thoulutsang Y."/>
            <person name="Topham K."/>
            <person name="Towey S."/>
            <person name="Tsamla T."/>
            <person name="Tsomo N."/>
            <person name="Vallee D."/>
            <person name="Vassiliev H."/>
            <person name="Venkataraman V."/>
            <person name="Vinson J."/>
            <person name="Vo A."/>
            <person name="Wade C."/>
            <person name="Wang S."/>
            <person name="Wangchuk T."/>
            <person name="Wangdi T."/>
            <person name="Whittaker C."/>
            <person name="Wilkinson J."/>
            <person name="Wu Y."/>
            <person name="Wyman D."/>
            <person name="Yadav S."/>
            <person name="Yang S."/>
            <person name="Yang X."/>
            <person name="Yeager S."/>
            <person name="Yee E."/>
            <person name="Young G."/>
            <person name="Zainoun J."/>
            <person name="Zembeck L."/>
            <person name="Zimmer A."/>
            <person name="Zody M."/>
            <person name="Lander E."/>
        </authorList>
    </citation>
    <scope>NUCLEOTIDE SEQUENCE [LARGE SCALE GENOMIC DNA]</scope>
</reference>
<dbReference type="InterPro" id="IPR001752">
    <property type="entry name" value="Kinesin_motor_dom"/>
</dbReference>
<proteinExistence type="predicted"/>
<dbReference type="GO" id="GO:0007018">
    <property type="term" value="P:microtubule-based movement"/>
    <property type="evidence" value="ECO:0007669"/>
    <property type="project" value="InterPro"/>
</dbReference>
<evidence type="ECO:0000313" key="4">
    <source>
        <dbReference type="Ensembl" id="ENSCSAVP00000011561.1"/>
    </source>
</evidence>
<dbReference type="Ensembl" id="ENSCSAVT00000011695.1">
    <property type="protein sequence ID" value="ENSCSAVP00000011561.1"/>
    <property type="gene ID" value="ENSCSAVG00000006777.1"/>
</dbReference>
<evidence type="ECO:0000256" key="2">
    <source>
        <dbReference type="ARBA" id="ARBA00022840"/>
    </source>
</evidence>
<dbReference type="GO" id="GO:0005524">
    <property type="term" value="F:ATP binding"/>
    <property type="evidence" value="ECO:0007669"/>
    <property type="project" value="UniProtKB-KW"/>
</dbReference>
<dbReference type="InterPro" id="IPR027417">
    <property type="entry name" value="P-loop_NTPase"/>
</dbReference>
<reference evidence="4" key="3">
    <citation type="submission" date="2025-09" db="UniProtKB">
        <authorList>
            <consortium name="Ensembl"/>
        </authorList>
    </citation>
    <scope>IDENTIFICATION</scope>
</reference>
<feature type="domain" description="Kinesin motor" evidence="3">
    <location>
        <begin position="16"/>
        <end position="168"/>
    </location>
</feature>
<evidence type="ECO:0000313" key="5">
    <source>
        <dbReference type="Proteomes" id="UP000007875"/>
    </source>
</evidence>
<dbReference type="Pfam" id="PF00225">
    <property type="entry name" value="Kinesin"/>
    <property type="match status" value="1"/>
</dbReference>
<organism evidence="4 5">
    <name type="scientific">Ciona savignyi</name>
    <name type="common">Pacific transparent sea squirt</name>
    <dbReference type="NCBI Taxonomy" id="51511"/>
    <lineage>
        <taxon>Eukaryota</taxon>
        <taxon>Metazoa</taxon>
        <taxon>Chordata</taxon>
        <taxon>Tunicata</taxon>
        <taxon>Ascidiacea</taxon>
        <taxon>Phlebobranchia</taxon>
        <taxon>Cionidae</taxon>
        <taxon>Ciona</taxon>
    </lineage>
</organism>
<dbReference type="AlphaFoldDB" id="H2Z1U9"/>
<keyword evidence="5" id="KW-1185">Reference proteome</keyword>